<feature type="signal peptide" evidence="1">
    <location>
        <begin position="1"/>
        <end position="15"/>
    </location>
</feature>
<dbReference type="EMBL" id="HF935380">
    <property type="protein sequence ID" value="CCX07892.1"/>
    <property type="molecule type" value="Genomic_DNA"/>
</dbReference>
<sequence>MRISLTIILTMFVHAFLQTLLYLPRVQSPFPCKIGSAWFGDPLLPYRRYLSKHPDPSLCVEAQEFSPALLSRVFSIP</sequence>
<evidence type="ECO:0000256" key="1">
    <source>
        <dbReference type="SAM" id="SignalP"/>
    </source>
</evidence>
<evidence type="ECO:0000313" key="2">
    <source>
        <dbReference type="EMBL" id="CCX07892.1"/>
    </source>
</evidence>
<keyword evidence="3" id="KW-1185">Reference proteome</keyword>
<dbReference type="AlphaFoldDB" id="U4LC48"/>
<gene>
    <name evidence="2" type="ORF">PCON_07481</name>
</gene>
<organism evidence="2 3">
    <name type="scientific">Pyronema omphalodes (strain CBS 100304)</name>
    <name type="common">Pyronema confluens</name>
    <dbReference type="NCBI Taxonomy" id="1076935"/>
    <lineage>
        <taxon>Eukaryota</taxon>
        <taxon>Fungi</taxon>
        <taxon>Dikarya</taxon>
        <taxon>Ascomycota</taxon>
        <taxon>Pezizomycotina</taxon>
        <taxon>Pezizomycetes</taxon>
        <taxon>Pezizales</taxon>
        <taxon>Pyronemataceae</taxon>
        <taxon>Pyronema</taxon>
    </lineage>
</organism>
<evidence type="ECO:0000313" key="3">
    <source>
        <dbReference type="Proteomes" id="UP000018144"/>
    </source>
</evidence>
<keyword evidence="1" id="KW-0732">Signal</keyword>
<protein>
    <submittedName>
        <fullName evidence="2">Uncharacterized protein</fullName>
    </submittedName>
</protein>
<dbReference type="Proteomes" id="UP000018144">
    <property type="component" value="Unassembled WGS sequence"/>
</dbReference>
<name>U4LC48_PYROM</name>
<reference evidence="2 3" key="1">
    <citation type="journal article" date="2013" name="PLoS Genet.">
        <title>The genome and development-dependent transcriptomes of Pyronema confluens: a window into fungal evolution.</title>
        <authorList>
            <person name="Traeger S."/>
            <person name="Altegoer F."/>
            <person name="Freitag M."/>
            <person name="Gabaldon T."/>
            <person name="Kempken F."/>
            <person name="Kumar A."/>
            <person name="Marcet-Houben M."/>
            <person name="Poggeler S."/>
            <person name="Stajich J.E."/>
            <person name="Nowrousian M."/>
        </authorList>
    </citation>
    <scope>NUCLEOTIDE SEQUENCE [LARGE SCALE GENOMIC DNA]</scope>
    <source>
        <strain evidence="3">CBS 100304</strain>
        <tissue evidence="2">Vegetative mycelium</tissue>
    </source>
</reference>
<accession>U4LC48</accession>
<feature type="chain" id="PRO_5012249274" evidence="1">
    <location>
        <begin position="16"/>
        <end position="77"/>
    </location>
</feature>
<proteinExistence type="predicted"/>